<keyword evidence="2" id="KW-1185">Reference proteome</keyword>
<protein>
    <submittedName>
        <fullName evidence="1">Uncharacterized protein</fullName>
    </submittedName>
</protein>
<dbReference type="EMBL" id="CM023486">
    <property type="protein sequence ID" value="KAH6929379.1"/>
    <property type="molecule type" value="Genomic_DNA"/>
</dbReference>
<dbReference type="Proteomes" id="UP000821845">
    <property type="component" value="Chromosome 6"/>
</dbReference>
<accession>A0ACB7S9H0</accession>
<proteinExistence type="predicted"/>
<comment type="caution">
    <text evidence="1">The sequence shown here is derived from an EMBL/GenBank/DDBJ whole genome shotgun (WGS) entry which is preliminary data.</text>
</comment>
<sequence>MESAGSPASERTPTIDQSRPLHVRTPLLESLPLSQIYGQRVYLKMDNVQPSGSFKIRGMGVLCQDAKKQGASKVVIASGGNAGMAVAYGARQLGMECVVVISNNVPHRMVDKLQLEGARVEVRGNSWDDADQLAREIVAKEGGYYCHPFDNPLIWAGNSTMVAEIKEDLPDRVPAAIVASVGGGGLVSGLSDGMQAAGWADVPIIAVETRGADSFRASLRAGSQVMLPKITSIAAALAVRKVCTRILELYRTRSIFSMVLSDRLAVDACNRFADDHRALVEPACGASLAAVYAARLTQMRRQKKLHPARPLVVIVCGGSAASRQQLEEWTKTVATAAYSPLDHSGID</sequence>
<evidence type="ECO:0000313" key="1">
    <source>
        <dbReference type="EMBL" id="KAH6929379.1"/>
    </source>
</evidence>
<evidence type="ECO:0000313" key="2">
    <source>
        <dbReference type="Proteomes" id="UP000821845"/>
    </source>
</evidence>
<name>A0ACB7S9H0_HYAAI</name>
<reference evidence="1" key="1">
    <citation type="submission" date="2020-05" db="EMBL/GenBank/DDBJ databases">
        <title>Large-scale comparative analyses of tick genomes elucidate their genetic diversity and vector capacities.</title>
        <authorList>
            <person name="Jia N."/>
            <person name="Wang J."/>
            <person name="Shi W."/>
            <person name="Du L."/>
            <person name="Sun Y."/>
            <person name="Zhan W."/>
            <person name="Jiang J."/>
            <person name="Wang Q."/>
            <person name="Zhang B."/>
            <person name="Ji P."/>
            <person name="Sakyi L.B."/>
            <person name="Cui X."/>
            <person name="Yuan T."/>
            <person name="Jiang B."/>
            <person name="Yang W."/>
            <person name="Lam T.T.-Y."/>
            <person name="Chang Q."/>
            <person name="Ding S."/>
            <person name="Wang X."/>
            <person name="Zhu J."/>
            <person name="Ruan X."/>
            <person name="Zhao L."/>
            <person name="Wei J."/>
            <person name="Que T."/>
            <person name="Du C."/>
            <person name="Cheng J."/>
            <person name="Dai P."/>
            <person name="Han X."/>
            <person name="Huang E."/>
            <person name="Gao Y."/>
            <person name="Liu J."/>
            <person name="Shao H."/>
            <person name="Ye R."/>
            <person name="Li L."/>
            <person name="Wei W."/>
            <person name="Wang X."/>
            <person name="Wang C."/>
            <person name="Yang T."/>
            <person name="Huo Q."/>
            <person name="Li W."/>
            <person name="Guo W."/>
            <person name="Chen H."/>
            <person name="Zhou L."/>
            <person name="Ni X."/>
            <person name="Tian J."/>
            <person name="Zhou Y."/>
            <person name="Sheng Y."/>
            <person name="Liu T."/>
            <person name="Pan Y."/>
            <person name="Xia L."/>
            <person name="Li J."/>
            <person name="Zhao F."/>
            <person name="Cao W."/>
        </authorList>
    </citation>
    <scope>NUCLEOTIDE SEQUENCE</scope>
    <source>
        <strain evidence="1">Hyas-2018</strain>
    </source>
</reference>
<gene>
    <name evidence="1" type="ORF">HPB50_026861</name>
</gene>
<organism evidence="1 2">
    <name type="scientific">Hyalomma asiaticum</name>
    <name type="common">Tick</name>
    <dbReference type="NCBI Taxonomy" id="266040"/>
    <lineage>
        <taxon>Eukaryota</taxon>
        <taxon>Metazoa</taxon>
        <taxon>Ecdysozoa</taxon>
        <taxon>Arthropoda</taxon>
        <taxon>Chelicerata</taxon>
        <taxon>Arachnida</taxon>
        <taxon>Acari</taxon>
        <taxon>Parasitiformes</taxon>
        <taxon>Ixodida</taxon>
        <taxon>Ixodoidea</taxon>
        <taxon>Ixodidae</taxon>
        <taxon>Hyalomminae</taxon>
        <taxon>Hyalomma</taxon>
    </lineage>
</organism>